<evidence type="ECO:0000313" key="3">
    <source>
        <dbReference type="Proteomes" id="UP000529310"/>
    </source>
</evidence>
<dbReference type="AlphaFoldDB" id="A0A7W4V5E2"/>
<sequence>MNDNERMPRAQAIEDLLVERMQSDLTRPRWWRTWWGKLSAAGTVFVVAGVSIAAFQVLQAAPVTDTEIVDCLGDPPLSADGSLTGTSVSVLTEDGRVNVDDAIATCRAVWEAGFPAGDPLDPSPTPGNIPTSFTVCVTKDGHPAVAPGDIDCVALSLHPADD</sequence>
<keyword evidence="1" id="KW-1133">Transmembrane helix</keyword>
<organism evidence="2 3">
    <name type="scientific">Microbacterium endophyticum</name>
    <dbReference type="NCBI Taxonomy" id="1526412"/>
    <lineage>
        <taxon>Bacteria</taxon>
        <taxon>Bacillati</taxon>
        <taxon>Actinomycetota</taxon>
        <taxon>Actinomycetes</taxon>
        <taxon>Micrococcales</taxon>
        <taxon>Microbacteriaceae</taxon>
        <taxon>Microbacterium</taxon>
    </lineage>
</organism>
<dbReference type="RefSeq" id="WP_165140748.1">
    <property type="nucleotide sequence ID" value="NZ_CP049255.1"/>
</dbReference>
<reference evidence="2 3" key="1">
    <citation type="submission" date="2020-08" db="EMBL/GenBank/DDBJ databases">
        <title>Sequencing the genomes of 1000 actinobacteria strains.</title>
        <authorList>
            <person name="Klenk H.-P."/>
        </authorList>
    </citation>
    <scope>NUCLEOTIDE SEQUENCE [LARGE SCALE GENOMIC DNA]</scope>
    <source>
        <strain evidence="2 3">DSM 27099</strain>
    </source>
</reference>
<name>A0A7W4V5E2_9MICO</name>
<keyword evidence="1" id="KW-0812">Transmembrane</keyword>
<dbReference type="EMBL" id="JACHWQ010000012">
    <property type="protein sequence ID" value="MBB2977157.1"/>
    <property type="molecule type" value="Genomic_DNA"/>
</dbReference>
<evidence type="ECO:0000256" key="1">
    <source>
        <dbReference type="SAM" id="Phobius"/>
    </source>
</evidence>
<gene>
    <name evidence="2" type="ORF">FHX49_002754</name>
</gene>
<keyword evidence="3" id="KW-1185">Reference proteome</keyword>
<evidence type="ECO:0000313" key="2">
    <source>
        <dbReference type="EMBL" id="MBB2977157.1"/>
    </source>
</evidence>
<accession>A0A7W4V5E2</accession>
<proteinExistence type="predicted"/>
<comment type="caution">
    <text evidence="2">The sequence shown here is derived from an EMBL/GenBank/DDBJ whole genome shotgun (WGS) entry which is preliminary data.</text>
</comment>
<keyword evidence="1" id="KW-0472">Membrane</keyword>
<protein>
    <submittedName>
        <fullName evidence="2">Uncharacterized protein</fullName>
    </submittedName>
</protein>
<dbReference type="Proteomes" id="UP000529310">
    <property type="component" value="Unassembled WGS sequence"/>
</dbReference>
<feature type="transmembrane region" description="Helical" evidence="1">
    <location>
        <begin position="38"/>
        <end position="58"/>
    </location>
</feature>